<evidence type="ECO:0000256" key="1">
    <source>
        <dbReference type="ARBA" id="ARBA00009477"/>
    </source>
</evidence>
<accession>A0A6M0CSH8</accession>
<dbReference type="Gene3D" id="2.40.50.100">
    <property type="match status" value="1"/>
</dbReference>
<dbReference type="InterPro" id="IPR051909">
    <property type="entry name" value="MFP_Cation_Efflux"/>
</dbReference>
<comment type="caution">
    <text evidence="4">The sequence shown here is derived from an EMBL/GenBank/DDBJ whole genome shotgun (WGS) entry which is preliminary data.</text>
</comment>
<dbReference type="PROSITE" id="PS51257">
    <property type="entry name" value="PROKAR_LIPOPROTEIN"/>
    <property type="match status" value="1"/>
</dbReference>
<dbReference type="GO" id="GO:0060003">
    <property type="term" value="P:copper ion export"/>
    <property type="evidence" value="ECO:0007669"/>
    <property type="project" value="TreeGrafter"/>
</dbReference>
<dbReference type="Proteomes" id="UP000474296">
    <property type="component" value="Unassembled WGS sequence"/>
</dbReference>
<dbReference type="GO" id="GO:0016020">
    <property type="term" value="C:membrane"/>
    <property type="evidence" value="ECO:0007669"/>
    <property type="project" value="InterPro"/>
</dbReference>
<organism evidence="4 5">
    <name type="scientific">Spongiivirga citrea</name>
    <dbReference type="NCBI Taxonomy" id="1481457"/>
    <lineage>
        <taxon>Bacteria</taxon>
        <taxon>Pseudomonadati</taxon>
        <taxon>Bacteroidota</taxon>
        <taxon>Flavobacteriia</taxon>
        <taxon>Flavobacteriales</taxon>
        <taxon>Flavobacteriaceae</taxon>
        <taxon>Spongiivirga</taxon>
    </lineage>
</organism>
<dbReference type="GO" id="GO:0022857">
    <property type="term" value="F:transmembrane transporter activity"/>
    <property type="evidence" value="ECO:0007669"/>
    <property type="project" value="InterPro"/>
</dbReference>
<dbReference type="PANTHER" id="PTHR30097">
    <property type="entry name" value="CATION EFFLUX SYSTEM PROTEIN CUSB"/>
    <property type="match status" value="1"/>
</dbReference>
<evidence type="ECO:0000259" key="3">
    <source>
        <dbReference type="Pfam" id="PF25919"/>
    </source>
</evidence>
<keyword evidence="5" id="KW-1185">Reference proteome</keyword>
<dbReference type="PANTHER" id="PTHR30097:SF4">
    <property type="entry name" value="SLR6042 PROTEIN"/>
    <property type="match status" value="1"/>
</dbReference>
<feature type="domain" description="CusB-like barrel-sandwich hybrid" evidence="3">
    <location>
        <begin position="80"/>
        <end position="223"/>
    </location>
</feature>
<dbReference type="Pfam" id="PF25919">
    <property type="entry name" value="BSH_CusB"/>
    <property type="match status" value="1"/>
</dbReference>
<dbReference type="NCBIfam" id="TIGR01730">
    <property type="entry name" value="RND_mfp"/>
    <property type="match status" value="1"/>
</dbReference>
<name>A0A6M0CSH8_9FLAO</name>
<keyword evidence="2" id="KW-0813">Transport</keyword>
<dbReference type="AlphaFoldDB" id="A0A6M0CSH8"/>
<evidence type="ECO:0000313" key="4">
    <source>
        <dbReference type="EMBL" id="NER19044.1"/>
    </source>
</evidence>
<dbReference type="InterPro" id="IPR058790">
    <property type="entry name" value="BSH_CusB"/>
</dbReference>
<protein>
    <submittedName>
        <fullName evidence="4">Efflux RND transporter periplasmic adaptor subunit</fullName>
    </submittedName>
</protein>
<evidence type="ECO:0000256" key="2">
    <source>
        <dbReference type="ARBA" id="ARBA00022448"/>
    </source>
</evidence>
<evidence type="ECO:0000313" key="5">
    <source>
        <dbReference type="Proteomes" id="UP000474296"/>
    </source>
</evidence>
<dbReference type="SUPFAM" id="SSF111369">
    <property type="entry name" value="HlyD-like secretion proteins"/>
    <property type="match status" value="1"/>
</dbReference>
<dbReference type="GO" id="GO:0030313">
    <property type="term" value="C:cell envelope"/>
    <property type="evidence" value="ECO:0007669"/>
    <property type="project" value="TreeGrafter"/>
</dbReference>
<sequence>MKRNIYYLFFILPLLLGCSENKGSDSKSNDDQVDKESNSYIVGKGQFESNIMSLGTIQEKSFPNMVQSTGMIDVPPQNRAVVSTFMGGYINETPLLIGDVVKKGQPLFTIENPEFVTLQQSFLEVSSKLDYLKSEYERQKILMAENVSSEKRYLKAESEYKTARARQKGFEKQLLMLNISPSKVKEGVIVSAISVYAPIRGSITKMNVSKGMYVSQATEIIEIINNEHIHLELSIFEKDIMKIKKGDTIQFTIPEISTKIFIADVFLIGSSIDNNRTIKVHGHIEDESKNNFLTGMFVEASIITDSTLSGSLPEEAIVELEGNYYILKLEETRANEYLFKRFPVDIGSTHNGFTQIKSDEGFETSDQFLVKGAFSLIEE</sequence>
<dbReference type="RefSeq" id="WP_164033732.1">
    <property type="nucleotide sequence ID" value="NZ_JAABOQ010000009.1"/>
</dbReference>
<dbReference type="InterPro" id="IPR006143">
    <property type="entry name" value="RND_pump_MFP"/>
</dbReference>
<gene>
    <name evidence="4" type="ORF">GWK10_17650</name>
</gene>
<comment type="similarity">
    <text evidence="1">Belongs to the membrane fusion protein (MFP) (TC 8.A.1) family.</text>
</comment>
<reference evidence="4 5" key="1">
    <citation type="submission" date="2020-01" db="EMBL/GenBank/DDBJ databases">
        <title>Spongiivirga citrea KCTC 32990T.</title>
        <authorList>
            <person name="Wang G."/>
        </authorList>
    </citation>
    <scope>NUCLEOTIDE SEQUENCE [LARGE SCALE GENOMIC DNA]</scope>
    <source>
        <strain evidence="4 5">KCTC 32990</strain>
    </source>
</reference>
<dbReference type="Gene3D" id="1.10.287.470">
    <property type="entry name" value="Helix hairpin bin"/>
    <property type="match status" value="1"/>
</dbReference>
<dbReference type="EMBL" id="JAABOQ010000009">
    <property type="protein sequence ID" value="NER19044.1"/>
    <property type="molecule type" value="Genomic_DNA"/>
</dbReference>
<dbReference type="Gene3D" id="2.40.30.170">
    <property type="match status" value="1"/>
</dbReference>
<dbReference type="GO" id="GO:0015679">
    <property type="term" value="P:plasma membrane copper ion transport"/>
    <property type="evidence" value="ECO:0007669"/>
    <property type="project" value="TreeGrafter"/>
</dbReference>
<proteinExistence type="inferred from homology"/>